<dbReference type="PROSITE" id="PS50021">
    <property type="entry name" value="CH"/>
    <property type="match status" value="1"/>
</dbReference>
<dbReference type="Pfam" id="PF06294">
    <property type="entry name" value="CH_2"/>
    <property type="match status" value="1"/>
</dbReference>
<evidence type="ECO:0000256" key="2">
    <source>
        <dbReference type="SAM" id="MobiDB-lite"/>
    </source>
</evidence>
<feature type="domain" description="Calponin-homology (CH)" evidence="3">
    <location>
        <begin position="11"/>
        <end position="116"/>
    </location>
</feature>
<dbReference type="GO" id="GO:0051493">
    <property type="term" value="P:regulation of cytoskeleton organization"/>
    <property type="evidence" value="ECO:0007669"/>
    <property type="project" value="TreeGrafter"/>
</dbReference>
<dbReference type="InterPro" id="IPR052111">
    <property type="entry name" value="Spermatogenesis_Ciliary_MAP"/>
</dbReference>
<evidence type="ECO:0000313" key="4">
    <source>
        <dbReference type="EMBL" id="CAG7721138.1"/>
    </source>
</evidence>
<evidence type="ECO:0000259" key="3">
    <source>
        <dbReference type="PROSITE" id="PS50021"/>
    </source>
</evidence>
<dbReference type="AlphaFoldDB" id="A0A8J2JJS7"/>
<dbReference type="Proteomes" id="UP000708208">
    <property type="component" value="Unassembled WGS sequence"/>
</dbReference>
<dbReference type="InterPro" id="IPR001715">
    <property type="entry name" value="CH_dom"/>
</dbReference>
<comment type="caution">
    <text evidence="4">The sequence shown here is derived from an EMBL/GenBank/DDBJ whole genome shotgun (WGS) entry which is preliminary data.</text>
</comment>
<keyword evidence="5" id="KW-1185">Reference proteome</keyword>
<dbReference type="EMBL" id="CAJVCH010076950">
    <property type="protein sequence ID" value="CAG7721138.1"/>
    <property type="molecule type" value="Genomic_DNA"/>
</dbReference>
<dbReference type="FunFam" id="1.10.418.10:FF:000059">
    <property type="entry name" value="RIKEN cDNA 6430531B16 gene"/>
    <property type="match status" value="1"/>
</dbReference>
<name>A0A8J2JJS7_9HEXA</name>
<dbReference type="PANTHER" id="PTHR12509:SF9">
    <property type="entry name" value="SPERM FLAGELLAR PROTEIN 1 ISOFORM X1"/>
    <property type="match status" value="1"/>
</dbReference>
<dbReference type="OrthoDB" id="193300at2759"/>
<evidence type="ECO:0000256" key="1">
    <source>
        <dbReference type="SAM" id="Coils"/>
    </source>
</evidence>
<sequence length="358" mass="40088">MSKIENRVSENKSLDNLYSWIDTIPLSRPKRSIARDFADGVLVAEVIAHFVPKIVEMHNYPAASSWTQKRVNWQTLNRRVFPKIGVRISEEIIEQLIDAKPGVIEQVLWDLRLKLDQICFASDGKINRWAKSVTQHPTSRKSSLTAQPTKSGTNDAQLTYRVSNTFLASQSKLGTKLPQSESSDCFIRENAPTTPSYIAPTMPSHLSGFDSKILDSMKKRMSPTSQFNSGFVVSPSTHQTQGYVAPPTIETSPSAHGCLNGPIVLSPIVDKNDNINAGGPPAQIIYRGHKMIPLQFLDDREKEIRSLESSNRSLTLKIHRLETLVNVKDQRIEDLTHQLQNLRSMYESVTDSTFTGST</sequence>
<feature type="region of interest" description="Disordered" evidence="2">
    <location>
        <begin position="131"/>
        <end position="155"/>
    </location>
</feature>
<dbReference type="InterPro" id="IPR010441">
    <property type="entry name" value="CH_2"/>
</dbReference>
<accession>A0A8J2JJS7</accession>
<keyword evidence="1" id="KW-0175">Coiled coil</keyword>
<protein>
    <recommendedName>
        <fullName evidence="3">Calponin-homology (CH) domain-containing protein</fullName>
    </recommendedName>
</protein>
<feature type="coiled-coil region" evidence="1">
    <location>
        <begin position="297"/>
        <end position="352"/>
    </location>
</feature>
<proteinExistence type="predicted"/>
<gene>
    <name evidence="4" type="ORF">AFUS01_LOCUS10377</name>
</gene>
<dbReference type="GO" id="GO:0008017">
    <property type="term" value="F:microtubule binding"/>
    <property type="evidence" value="ECO:0007669"/>
    <property type="project" value="TreeGrafter"/>
</dbReference>
<organism evidence="4 5">
    <name type="scientific">Allacma fusca</name>
    <dbReference type="NCBI Taxonomy" id="39272"/>
    <lineage>
        <taxon>Eukaryota</taxon>
        <taxon>Metazoa</taxon>
        <taxon>Ecdysozoa</taxon>
        <taxon>Arthropoda</taxon>
        <taxon>Hexapoda</taxon>
        <taxon>Collembola</taxon>
        <taxon>Symphypleona</taxon>
        <taxon>Sminthuridae</taxon>
        <taxon>Allacma</taxon>
    </lineage>
</organism>
<feature type="compositionally biased region" description="Polar residues" evidence="2">
    <location>
        <begin position="132"/>
        <end position="155"/>
    </location>
</feature>
<evidence type="ECO:0000313" key="5">
    <source>
        <dbReference type="Proteomes" id="UP000708208"/>
    </source>
</evidence>
<dbReference type="PANTHER" id="PTHR12509">
    <property type="entry name" value="SPERMATOGENESIS-ASSOCIATED 4-RELATED"/>
    <property type="match status" value="1"/>
</dbReference>
<dbReference type="GO" id="GO:0005930">
    <property type="term" value="C:axoneme"/>
    <property type="evidence" value="ECO:0007669"/>
    <property type="project" value="TreeGrafter"/>
</dbReference>
<reference evidence="4" key="1">
    <citation type="submission" date="2021-06" db="EMBL/GenBank/DDBJ databases">
        <authorList>
            <person name="Hodson N. C."/>
            <person name="Mongue J. A."/>
            <person name="Jaron S. K."/>
        </authorList>
    </citation>
    <scope>NUCLEOTIDE SEQUENCE</scope>
</reference>